<dbReference type="OrthoDB" id="9770715at2"/>
<dbReference type="InterPro" id="IPR052340">
    <property type="entry name" value="RNase_Y/CdgJ"/>
</dbReference>
<gene>
    <name evidence="2" type="ORF">SAMN05216381_0766</name>
</gene>
<dbReference type="Pfam" id="PF08668">
    <property type="entry name" value="HDOD"/>
    <property type="match status" value="1"/>
</dbReference>
<organism evidence="2 3">
    <name type="scientific">Phytopseudomonas seleniipraecipitans</name>
    <dbReference type="NCBI Taxonomy" id="640205"/>
    <lineage>
        <taxon>Bacteria</taxon>
        <taxon>Pseudomonadati</taxon>
        <taxon>Pseudomonadota</taxon>
        <taxon>Gammaproteobacteria</taxon>
        <taxon>Pseudomonadales</taxon>
        <taxon>Pseudomonadaceae</taxon>
        <taxon>Phytopseudomonas</taxon>
    </lineage>
</organism>
<protein>
    <submittedName>
        <fullName evidence="2">HD-like signal output (HDOD) domain, no enzymatic activity</fullName>
    </submittedName>
</protein>
<dbReference type="AlphaFoldDB" id="A0A1G7HS52"/>
<proteinExistence type="predicted"/>
<evidence type="ECO:0000259" key="1">
    <source>
        <dbReference type="PROSITE" id="PS51833"/>
    </source>
</evidence>
<evidence type="ECO:0000313" key="2">
    <source>
        <dbReference type="EMBL" id="SDF03321.1"/>
    </source>
</evidence>
<dbReference type="PANTHER" id="PTHR33525:SF6">
    <property type="entry name" value="HDOD DOMAIN-CONTAINING PROTEIN"/>
    <property type="match status" value="1"/>
</dbReference>
<accession>A0A1G7HS52</accession>
<evidence type="ECO:0000313" key="3">
    <source>
        <dbReference type="Proteomes" id="UP000243378"/>
    </source>
</evidence>
<dbReference type="PROSITE" id="PS51833">
    <property type="entry name" value="HDOD"/>
    <property type="match status" value="1"/>
</dbReference>
<reference evidence="2 3" key="1">
    <citation type="submission" date="2016-10" db="EMBL/GenBank/DDBJ databases">
        <authorList>
            <person name="de Groot N.N."/>
        </authorList>
    </citation>
    <scope>NUCLEOTIDE SEQUENCE [LARGE SCALE GENOMIC DNA]</scope>
    <source>
        <strain evidence="2 3">LMG 25475</strain>
    </source>
</reference>
<sequence>MDIASLFAELHNMPSVPKVAQDLIQQFDNPATSLESVARNIERDPVIAAKVLRLANSARFRGSREASSVEDAAMRLGFNTLRTLVLASAMTGAFKVDTGFDLKGFWIRSFRVASIARTIARLQKIDADAAFTCAMMHNIGELLIQSGAPDFARHLNRHPHREAAAQAAEQTLQLGFGYPEVGAELARRWQLPAIIQNAIAYQNKPAQAPDGGQYARLVAQAIHVEESLETHGLTDQARQELEGPLFEGVGLAKLFEALPAVLEADKAFEELLA</sequence>
<dbReference type="EMBL" id="FNBM01000001">
    <property type="protein sequence ID" value="SDF03321.1"/>
    <property type="molecule type" value="Genomic_DNA"/>
</dbReference>
<dbReference type="Proteomes" id="UP000243378">
    <property type="component" value="Unassembled WGS sequence"/>
</dbReference>
<name>A0A1G7HS52_9GAMM</name>
<dbReference type="Gene3D" id="1.10.3210.10">
    <property type="entry name" value="Hypothetical protein af1432"/>
    <property type="match status" value="1"/>
</dbReference>
<dbReference type="SUPFAM" id="SSF109604">
    <property type="entry name" value="HD-domain/PDEase-like"/>
    <property type="match status" value="1"/>
</dbReference>
<feature type="domain" description="HDOD" evidence="1">
    <location>
        <begin position="13"/>
        <end position="205"/>
    </location>
</feature>
<dbReference type="RefSeq" id="WP_092364800.1">
    <property type="nucleotide sequence ID" value="NZ_FNBM01000001.1"/>
</dbReference>
<dbReference type="InterPro" id="IPR013976">
    <property type="entry name" value="HDOD"/>
</dbReference>
<dbReference type="STRING" id="640205.SAMN05216381_0766"/>
<dbReference type="PANTHER" id="PTHR33525">
    <property type="match status" value="1"/>
</dbReference>